<dbReference type="Gene3D" id="1.10.10.60">
    <property type="entry name" value="Homeodomain-like"/>
    <property type="match status" value="2"/>
</dbReference>
<proteinExistence type="predicted"/>
<reference evidence="5" key="1">
    <citation type="submission" date="2020-10" db="EMBL/GenBank/DDBJ databases">
        <authorList>
            <person name="Gilroy R."/>
        </authorList>
    </citation>
    <scope>NUCLEOTIDE SEQUENCE</scope>
    <source>
        <strain evidence="5">ChiSjej3B21-11622</strain>
    </source>
</reference>
<dbReference type="PROSITE" id="PS01124">
    <property type="entry name" value="HTH_ARAC_FAMILY_2"/>
    <property type="match status" value="1"/>
</dbReference>
<gene>
    <name evidence="5" type="ORF">IAB26_14870</name>
</gene>
<dbReference type="Proteomes" id="UP000886886">
    <property type="component" value="Unassembled WGS sequence"/>
</dbReference>
<organism evidence="5 6">
    <name type="scientific">Candidatus Limivivens merdigallinarum</name>
    <dbReference type="NCBI Taxonomy" id="2840859"/>
    <lineage>
        <taxon>Bacteria</taxon>
        <taxon>Bacillati</taxon>
        <taxon>Bacillota</taxon>
        <taxon>Clostridia</taxon>
        <taxon>Lachnospirales</taxon>
        <taxon>Lachnospiraceae</taxon>
        <taxon>Lachnospiraceae incertae sedis</taxon>
        <taxon>Candidatus Limivivens</taxon>
    </lineage>
</organism>
<dbReference type="PANTHER" id="PTHR43280:SF28">
    <property type="entry name" value="HTH-TYPE TRANSCRIPTIONAL ACTIVATOR RHAS"/>
    <property type="match status" value="1"/>
</dbReference>
<dbReference type="PROSITE" id="PS51257">
    <property type="entry name" value="PROKAR_LIPOPROTEIN"/>
    <property type="match status" value="1"/>
</dbReference>
<comment type="caution">
    <text evidence="5">The sequence shown here is derived from an EMBL/GenBank/DDBJ whole genome shotgun (WGS) entry which is preliminary data.</text>
</comment>
<dbReference type="InterPro" id="IPR018062">
    <property type="entry name" value="HTH_AraC-typ_CS"/>
</dbReference>
<dbReference type="PANTHER" id="PTHR43280">
    <property type="entry name" value="ARAC-FAMILY TRANSCRIPTIONAL REGULATOR"/>
    <property type="match status" value="1"/>
</dbReference>
<accession>A0A9D0ZY28</accession>
<dbReference type="InterPro" id="IPR003313">
    <property type="entry name" value="AraC-bd"/>
</dbReference>
<dbReference type="SUPFAM" id="SSF46689">
    <property type="entry name" value="Homeodomain-like"/>
    <property type="match status" value="1"/>
</dbReference>
<dbReference type="AlphaFoldDB" id="A0A9D0ZY28"/>
<dbReference type="InterPro" id="IPR014710">
    <property type="entry name" value="RmlC-like_jellyroll"/>
</dbReference>
<dbReference type="Pfam" id="PF12833">
    <property type="entry name" value="HTH_18"/>
    <property type="match status" value="1"/>
</dbReference>
<evidence type="ECO:0000256" key="3">
    <source>
        <dbReference type="ARBA" id="ARBA00023163"/>
    </source>
</evidence>
<evidence type="ECO:0000259" key="4">
    <source>
        <dbReference type="PROSITE" id="PS01124"/>
    </source>
</evidence>
<name>A0A9D0ZY28_9FIRM</name>
<reference evidence="5" key="2">
    <citation type="journal article" date="2021" name="PeerJ">
        <title>Extensive microbial diversity within the chicken gut microbiome revealed by metagenomics and culture.</title>
        <authorList>
            <person name="Gilroy R."/>
            <person name="Ravi A."/>
            <person name="Getino M."/>
            <person name="Pursley I."/>
            <person name="Horton D.L."/>
            <person name="Alikhan N.F."/>
            <person name="Baker D."/>
            <person name="Gharbi K."/>
            <person name="Hall N."/>
            <person name="Watson M."/>
            <person name="Adriaenssens E.M."/>
            <person name="Foster-Nyarko E."/>
            <person name="Jarju S."/>
            <person name="Secka A."/>
            <person name="Antonio M."/>
            <person name="Oren A."/>
            <person name="Chaudhuri R.R."/>
            <person name="La Ragione R."/>
            <person name="Hildebrand F."/>
            <person name="Pallen M.J."/>
        </authorList>
    </citation>
    <scope>NUCLEOTIDE SEQUENCE</scope>
    <source>
        <strain evidence="5">ChiSjej3B21-11622</strain>
    </source>
</reference>
<dbReference type="SUPFAM" id="SSF51215">
    <property type="entry name" value="Regulatory protein AraC"/>
    <property type="match status" value="1"/>
</dbReference>
<dbReference type="GO" id="GO:0043565">
    <property type="term" value="F:sequence-specific DNA binding"/>
    <property type="evidence" value="ECO:0007669"/>
    <property type="project" value="InterPro"/>
</dbReference>
<sequence length="301" mass="34964">MQKRPLTQYVPYTLSTNFPLIATLGCCFLPPYDPSAIAKFHDCMEIFYCHSGRGVLACENQQFPFQAGDVLFISPYMPHSLYRTGITSCRYETVHLDLSKMYDPFIFPDIVHFTEQLLVPFSVPPVVKRCQYPVFGEIVWRIFQELSLYQPYFEMSVKGYCFSLVSILKLLYQDSRDSRPEGDTKSGLLPALLYMNRNYAEDITIPELARLCCLSETHFRRLFKSMFSMSPLDYLNHIRIRESCAILIRNPVLISQAAQLSGFRTLSSYNRKFLEIMKLSPKKWLKLSQDTPKNPYVIYHG</sequence>
<keyword evidence="2" id="KW-0238">DNA-binding</keyword>
<feature type="domain" description="HTH araC/xylS-type" evidence="4">
    <location>
        <begin position="189"/>
        <end position="287"/>
    </location>
</feature>
<keyword evidence="1" id="KW-0805">Transcription regulation</keyword>
<dbReference type="Gene3D" id="2.60.120.10">
    <property type="entry name" value="Jelly Rolls"/>
    <property type="match status" value="1"/>
</dbReference>
<evidence type="ECO:0000256" key="2">
    <source>
        <dbReference type="ARBA" id="ARBA00023125"/>
    </source>
</evidence>
<dbReference type="SMART" id="SM00342">
    <property type="entry name" value="HTH_ARAC"/>
    <property type="match status" value="1"/>
</dbReference>
<evidence type="ECO:0000313" key="6">
    <source>
        <dbReference type="Proteomes" id="UP000886886"/>
    </source>
</evidence>
<dbReference type="InterPro" id="IPR037923">
    <property type="entry name" value="HTH-like"/>
</dbReference>
<dbReference type="InterPro" id="IPR009057">
    <property type="entry name" value="Homeodomain-like_sf"/>
</dbReference>
<dbReference type="Pfam" id="PF02311">
    <property type="entry name" value="AraC_binding"/>
    <property type="match status" value="1"/>
</dbReference>
<evidence type="ECO:0000313" key="5">
    <source>
        <dbReference type="EMBL" id="HIQ97829.1"/>
    </source>
</evidence>
<dbReference type="InterPro" id="IPR018060">
    <property type="entry name" value="HTH_AraC"/>
</dbReference>
<dbReference type="PROSITE" id="PS00041">
    <property type="entry name" value="HTH_ARAC_FAMILY_1"/>
    <property type="match status" value="1"/>
</dbReference>
<evidence type="ECO:0000256" key="1">
    <source>
        <dbReference type="ARBA" id="ARBA00023015"/>
    </source>
</evidence>
<protein>
    <submittedName>
        <fullName evidence="5">Helix-turn-helix domain-containing protein</fullName>
    </submittedName>
</protein>
<dbReference type="EMBL" id="DVFT01000220">
    <property type="protein sequence ID" value="HIQ97829.1"/>
    <property type="molecule type" value="Genomic_DNA"/>
</dbReference>
<dbReference type="GO" id="GO:0003700">
    <property type="term" value="F:DNA-binding transcription factor activity"/>
    <property type="evidence" value="ECO:0007669"/>
    <property type="project" value="InterPro"/>
</dbReference>
<keyword evidence="3" id="KW-0804">Transcription</keyword>